<dbReference type="EMBL" id="JAINUF010000001">
    <property type="protein sequence ID" value="KAJ8381827.1"/>
    <property type="molecule type" value="Genomic_DNA"/>
</dbReference>
<sequence>MQVCHTFGSGVVEPFRGIPFHLSTTCPTTLLHFIHEDVEYEIIITRSAETGLIKKVEITLNKIRTVVTNGMITVEDKSVSLPYDHMYKHIFPYGIYTKLKSKILDLSVIWHVVGSEIDYLWVELDENNIEEKDALCWLEIGATKAYEDNNIIHHVDGCLTRTSKTSGKVCCANYILYMVHLADEKPV</sequence>
<reference evidence="1" key="1">
    <citation type="journal article" date="2023" name="Science">
        <title>Genome structures resolve the early diversification of teleost fishes.</title>
        <authorList>
            <person name="Parey E."/>
            <person name="Louis A."/>
            <person name="Montfort J."/>
            <person name="Bouchez O."/>
            <person name="Roques C."/>
            <person name="Iampietro C."/>
            <person name="Lluch J."/>
            <person name="Castinel A."/>
            <person name="Donnadieu C."/>
            <person name="Desvignes T."/>
            <person name="Floi Bucao C."/>
            <person name="Jouanno E."/>
            <person name="Wen M."/>
            <person name="Mejri S."/>
            <person name="Dirks R."/>
            <person name="Jansen H."/>
            <person name="Henkel C."/>
            <person name="Chen W.J."/>
            <person name="Zahm M."/>
            <person name="Cabau C."/>
            <person name="Klopp C."/>
            <person name="Thompson A.W."/>
            <person name="Robinson-Rechavi M."/>
            <person name="Braasch I."/>
            <person name="Lecointre G."/>
            <person name="Bobe J."/>
            <person name="Postlethwait J.H."/>
            <person name="Berthelot C."/>
            <person name="Roest Crollius H."/>
            <person name="Guiguen Y."/>
        </authorList>
    </citation>
    <scope>NUCLEOTIDE SEQUENCE</scope>
    <source>
        <strain evidence="1">WJC10195</strain>
    </source>
</reference>
<dbReference type="AlphaFoldDB" id="A0A9Q1GEN1"/>
<gene>
    <name evidence="1" type="ORF">SKAU_G00026050</name>
</gene>
<name>A0A9Q1GEN1_SYNKA</name>
<accession>A0A9Q1GEN1</accession>
<dbReference type="Proteomes" id="UP001152622">
    <property type="component" value="Chromosome 1"/>
</dbReference>
<dbReference type="OrthoDB" id="160294at2759"/>
<organism evidence="1 2">
    <name type="scientific">Synaphobranchus kaupii</name>
    <name type="common">Kaup's arrowtooth eel</name>
    <dbReference type="NCBI Taxonomy" id="118154"/>
    <lineage>
        <taxon>Eukaryota</taxon>
        <taxon>Metazoa</taxon>
        <taxon>Chordata</taxon>
        <taxon>Craniata</taxon>
        <taxon>Vertebrata</taxon>
        <taxon>Euteleostomi</taxon>
        <taxon>Actinopterygii</taxon>
        <taxon>Neopterygii</taxon>
        <taxon>Teleostei</taxon>
        <taxon>Anguilliformes</taxon>
        <taxon>Synaphobranchidae</taxon>
        <taxon>Synaphobranchus</taxon>
    </lineage>
</organism>
<comment type="caution">
    <text evidence="1">The sequence shown here is derived from an EMBL/GenBank/DDBJ whole genome shotgun (WGS) entry which is preliminary data.</text>
</comment>
<keyword evidence="2" id="KW-1185">Reference proteome</keyword>
<evidence type="ECO:0000313" key="2">
    <source>
        <dbReference type="Proteomes" id="UP001152622"/>
    </source>
</evidence>
<proteinExistence type="predicted"/>
<evidence type="ECO:0000313" key="1">
    <source>
        <dbReference type="EMBL" id="KAJ8381827.1"/>
    </source>
</evidence>
<protein>
    <submittedName>
        <fullName evidence="1">Uncharacterized protein</fullName>
    </submittedName>
</protein>